<dbReference type="InterPro" id="IPR023416">
    <property type="entry name" value="Transthyretin/HIU_hydrolase_d"/>
</dbReference>
<dbReference type="OrthoDB" id="10265230at2759"/>
<dbReference type="NCBIfam" id="TIGR02962">
    <property type="entry name" value="hdxy_isourate"/>
    <property type="match status" value="1"/>
</dbReference>
<proteinExistence type="inferred from homology"/>
<gene>
    <name evidence="18" type="ORF">PSNMU_V1.4_AUG-EV-PASAV3_0059190</name>
</gene>
<protein>
    <recommendedName>
        <fullName evidence="13">Parahox neighbor</fullName>
        <ecNumber evidence="7">3.5.2.17</ecNumber>
        <ecNumber evidence="6">4.1.1.97</ecNumber>
    </recommendedName>
    <alternativeName>
        <fullName evidence="12">Ureidoimidazoline (2-oxo-4-hydroxy-4-carboxy-5-) decarboxylase</fullName>
    </alternativeName>
</protein>
<feature type="chain" id="PRO_5019040815" description="Parahox neighbor" evidence="15">
    <location>
        <begin position="25"/>
        <end position="338"/>
    </location>
</feature>
<dbReference type="UniPathway" id="UPA00394">
    <property type="reaction ID" value="UER00652"/>
</dbReference>
<dbReference type="GO" id="GO:0033971">
    <property type="term" value="F:hydroxyisourate hydrolase activity"/>
    <property type="evidence" value="ECO:0007669"/>
    <property type="project" value="UniProtKB-EC"/>
</dbReference>
<evidence type="ECO:0000256" key="13">
    <source>
        <dbReference type="ARBA" id="ARBA00032116"/>
    </source>
</evidence>
<feature type="domain" description="Oxo-4-hydroxy-4-carboxy-5-ureidoimidazoline decarboxylase" evidence="17">
    <location>
        <begin position="52"/>
        <end position="210"/>
    </location>
</feature>
<dbReference type="PANTHER" id="PTHR43466">
    <property type="entry name" value="2-OXO-4-HYDROXY-4-CARBOXY-5-UREIDOIMIDAZOLINE DECARBOXYLASE-RELATED"/>
    <property type="match status" value="1"/>
</dbReference>
<keyword evidence="8" id="KW-0659">Purine metabolism</keyword>
<sequence length="338" mass="37055">MKSSRTTVAILFALFFNLMSVATGNSQTAVCPGGGCTDDSSKPTVTELVAKPSEKLVEILGGIYEHSPWVAEELVKEDAVTLKEISTVTELASRLKSIVNEASDDQKLALLRAHPDLCEKVEAMKSLTKESQEEQSRSGLQSMEGKELERFRSMNEAYKKKFGFPFILAVRNASKSTVLSALEGRLEGSSSQREFNVALEQVHNIAWMRLLTKVNSDKAAGFLTCHVLDTANGIPARKMKIVLKRLAPEESAGVIGEFVTNDDGRLEGGPALKGNDFLVGTYEWEFHAGDYFASNGNAMNGTPFLDVIPLRFGIDNPDDHYHVPLLVSPWGYSTYRGS</sequence>
<dbReference type="InterPro" id="IPR036817">
    <property type="entry name" value="Transthyretin/HIU_hydrolase_sf"/>
</dbReference>
<evidence type="ECO:0000313" key="19">
    <source>
        <dbReference type="Proteomes" id="UP000291116"/>
    </source>
</evidence>
<dbReference type="InterPro" id="IPR014306">
    <property type="entry name" value="Hydroxyisourate_hydrolase"/>
</dbReference>
<feature type="region of interest" description="Disordered" evidence="14">
    <location>
        <begin position="127"/>
        <end position="146"/>
    </location>
</feature>
<dbReference type="PROSITE" id="PS00769">
    <property type="entry name" value="TRANSTHYRETIN_2"/>
    <property type="match status" value="1"/>
</dbReference>
<comment type="function">
    <text evidence="3">Catalyzes the stereoselective decarboxylation of 2-oxo-4-hydroxy-4-carboxy-5-ureidoimidazoline (OHCU) to (S)-allantoin.</text>
</comment>
<dbReference type="GO" id="GO:0000255">
    <property type="term" value="P:allantoin metabolic process"/>
    <property type="evidence" value="ECO:0007669"/>
    <property type="project" value="InterPro"/>
</dbReference>
<evidence type="ECO:0000259" key="17">
    <source>
        <dbReference type="Pfam" id="PF09349"/>
    </source>
</evidence>
<feature type="domain" description="Transthyretin/hydroxyisourate hydrolase" evidence="16">
    <location>
        <begin position="223"/>
        <end position="337"/>
    </location>
</feature>
<evidence type="ECO:0000256" key="7">
    <source>
        <dbReference type="ARBA" id="ARBA00012609"/>
    </source>
</evidence>
<dbReference type="PROSITE" id="PS00768">
    <property type="entry name" value="TRANSTHYRETIN_1"/>
    <property type="match status" value="1"/>
</dbReference>
<comment type="pathway">
    <text evidence="4">Purine metabolism; urate degradation; (S)-allantoin from urate: step 3/3.</text>
</comment>
<keyword evidence="11" id="KW-0456">Lyase</keyword>
<evidence type="ECO:0000256" key="5">
    <source>
        <dbReference type="ARBA" id="ARBA00005793"/>
    </source>
</evidence>
<dbReference type="Gene3D" id="1.10.3330.10">
    <property type="entry name" value="Oxo-4-hydroxy-4-carboxy-5-ureidoimidazoline decarboxylase"/>
    <property type="match status" value="1"/>
</dbReference>
<dbReference type="NCBIfam" id="TIGR03164">
    <property type="entry name" value="UHCUDC"/>
    <property type="match status" value="1"/>
</dbReference>
<dbReference type="InterPro" id="IPR036778">
    <property type="entry name" value="OHCU_decarboxylase_sf"/>
</dbReference>
<dbReference type="EMBL" id="CAACVS010000203">
    <property type="protein sequence ID" value="VEU39072.1"/>
    <property type="molecule type" value="Genomic_DNA"/>
</dbReference>
<accession>A0A448ZAI3</accession>
<dbReference type="GO" id="GO:0006144">
    <property type="term" value="P:purine nucleobase metabolic process"/>
    <property type="evidence" value="ECO:0007669"/>
    <property type="project" value="UniProtKB-KW"/>
</dbReference>
<comment type="catalytic activity">
    <reaction evidence="1">
        <text>5-hydroxyisourate + H2O = 5-hydroxy-2-oxo-4-ureido-2,5-dihydro-1H-imidazole-5-carboxylate + H(+)</text>
        <dbReference type="Rhea" id="RHEA:23736"/>
        <dbReference type="ChEBI" id="CHEBI:15377"/>
        <dbReference type="ChEBI" id="CHEBI:15378"/>
        <dbReference type="ChEBI" id="CHEBI:18072"/>
        <dbReference type="ChEBI" id="CHEBI:58639"/>
        <dbReference type="EC" id="3.5.2.17"/>
    </reaction>
</comment>
<evidence type="ECO:0000256" key="10">
    <source>
        <dbReference type="ARBA" id="ARBA00022801"/>
    </source>
</evidence>
<dbReference type="InterPro" id="IPR018020">
    <property type="entry name" value="OHCU_decarboxylase"/>
</dbReference>
<dbReference type="SUPFAM" id="SSF158694">
    <property type="entry name" value="UraD-Like"/>
    <property type="match status" value="1"/>
</dbReference>
<dbReference type="SUPFAM" id="SSF49472">
    <property type="entry name" value="Transthyretin (synonym: prealbumin)"/>
    <property type="match status" value="1"/>
</dbReference>
<evidence type="ECO:0000256" key="14">
    <source>
        <dbReference type="SAM" id="MobiDB-lite"/>
    </source>
</evidence>
<dbReference type="Pfam" id="PF00576">
    <property type="entry name" value="Transthyretin"/>
    <property type="match status" value="1"/>
</dbReference>
<evidence type="ECO:0000256" key="3">
    <source>
        <dbReference type="ARBA" id="ARBA00002506"/>
    </source>
</evidence>
<feature type="signal peptide" evidence="15">
    <location>
        <begin position="1"/>
        <end position="24"/>
    </location>
</feature>
<evidence type="ECO:0000256" key="2">
    <source>
        <dbReference type="ARBA" id="ARBA00001163"/>
    </source>
</evidence>
<feature type="compositionally biased region" description="Basic and acidic residues" evidence="14">
    <location>
        <begin position="127"/>
        <end position="136"/>
    </location>
</feature>
<dbReference type="InterPro" id="IPR023418">
    <property type="entry name" value="Thyroxine_BS"/>
</dbReference>
<dbReference type="CDD" id="cd05822">
    <property type="entry name" value="TLP_HIUase"/>
    <property type="match status" value="1"/>
</dbReference>
<evidence type="ECO:0000256" key="15">
    <source>
        <dbReference type="SAM" id="SignalP"/>
    </source>
</evidence>
<dbReference type="GO" id="GO:0019628">
    <property type="term" value="P:urate catabolic process"/>
    <property type="evidence" value="ECO:0007669"/>
    <property type="project" value="UniProtKB-UniPathway"/>
</dbReference>
<dbReference type="PANTHER" id="PTHR43466:SF1">
    <property type="entry name" value="2-OXO-4-HYDROXY-4-CARBOXY-5-UREIDOIMIDAZOLINE DECARBOXYLASE-RELATED"/>
    <property type="match status" value="1"/>
</dbReference>
<comment type="similarity">
    <text evidence="5">Belongs to the OHCU decarboxylase family.</text>
</comment>
<dbReference type="GO" id="GO:0051997">
    <property type="term" value="F:2-oxo-4-hydroxy-4-carboxy-5-ureidoimidazoline decarboxylase activity"/>
    <property type="evidence" value="ECO:0007669"/>
    <property type="project" value="UniProtKB-EC"/>
</dbReference>
<evidence type="ECO:0000256" key="8">
    <source>
        <dbReference type="ARBA" id="ARBA00022631"/>
    </source>
</evidence>
<evidence type="ECO:0000256" key="9">
    <source>
        <dbReference type="ARBA" id="ARBA00022793"/>
    </source>
</evidence>
<evidence type="ECO:0000256" key="6">
    <source>
        <dbReference type="ARBA" id="ARBA00012257"/>
    </source>
</evidence>
<evidence type="ECO:0000256" key="11">
    <source>
        <dbReference type="ARBA" id="ARBA00023239"/>
    </source>
</evidence>
<dbReference type="AlphaFoldDB" id="A0A448ZAI3"/>
<dbReference type="Proteomes" id="UP000291116">
    <property type="component" value="Unassembled WGS sequence"/>
</dbReference>
<dbReference type="Gene3D" id="2.60.40.180">
    <property type="entry name" value="Transthyretin/hydroxyisourate hydrolase domain"/>
    <property type="match status" value="1"/>
</dbReference>
<keyword evidence="15" id="KW-0732">Signal</keyword>
<dbReference type="InterPro" id="IPR017580">
    <property type="entry name" value="OHCU_decarboxylase-1"/>
</dbReference>
<dbReference type="InterPro" id="IPR023419">
    <property type="entry name" value="Transthyretin_CS"/>
</dbReference>
<keyword evidence="19" id="KW-1185">Reference proteome</keyword>
<evidence type="ECO:0000313" key="18">
    <source>
        <dbReference type="EMBL" id="VEU39072.1"/>
    </source>
</evidence>
<dbReference type="EC" id="3.5.2.17" evidence="7"/>
<comment type="catalytic activity">
    <reaction evidence="2">
        <text>5-hydroxy-2-oxo-4-ureido-2,5-dihydro-1H-imidazole-5-carboxylate + H(+) = (S)-allantoin + CO2</text>
        <dbReference type="Rhea" id="RHEA:26301"/>
        <dbReference type="ChEBI" id="CHEBI:15378"/>
        <dbReference type="ChEBI" id="CHEBI:15678"/>
        <dbReference type="ChEBI" id="CHEBI:16526"/>
        <dbReference type="ChEBI" id="CHEBI:58639"/>
        <dbReference type="EC" id="4.1.1.97"/>
    </reaction>
</comment>
<dbReference type="Pfam" id="PF09349">
    <property type="entry name" value="OHCU_decarbox"/>
    <property type="match status" value="1"/>
</dbReference>
<dbReference type="EC" id="4.1.1.97" evidence="6"/>
<keyword evidence="10" id="KW-0378">Hydrolase</keyword>
<evidence type="ECO:0000256" key="4">
    <source>
        <dbReference type="ARBA" id="ARBA00004754"/>
    </source>
</evidence>
<organism evidence="18 19">
    <name type="scientific">Pseudo-nitzschia multistriata</name>
    <dbReference type="NCBI Taxonomy" id="183589"/>
    <lineage>
        <taxon>Eukaryota</taxon>
        <taxon>Sar</taxon>
        <taxon>Stramenopiles</taxon>
        <taxon>Ochrophyta</taxon>
        <taxon>Bacillariophyta</taxon>
        <taxon>Bacillariophyceae</taxon>
        <taxon>Bacillariophycidae</taxon>
        <taxon>Bacillariales</taxon>
        <taxon>Bacillariaceae</taxon>
        <taxon>Pseudo-nitzschia</taxon>
    </lineage>
</organism>
<evidence type="ECO:0000256" key="12">
    <source>
        <dbReference type="ARBA" id="ARBA00030624"/>
    </source>
</evidence>
<name>A0A448ZAI3_9STRA</name>
<evidence type="ECO:0000256" key="1">
    <source>
        <dbReference type="ARBA" id="ARBA00001043"/>
    </source>
</evidence>
<dbReference type="GO" id="GO:0005777">
    <property type="term" value="C:peroxisome"/>
    <property type="evidence" value="ECO:0007669"/>
    <property type="project" value="TreeGrafter"/>
</dbReference>
<evidence type="ECO:0000259" key="16">
    <source>
        <dbReference type="Pfam" id="PF00576"/>
    </source>
</evidence>
<reference evidence="18 19" key="1">
    <citation type="submission" date="2019-01" db="EMBL/GenBank/DDBJ databases">
        <authorList>
            <person name="Ferrante I. M."/>
        </authorList>
    </citation>
    <scope>NUCLEOTIDE SEQUENCE [LARGE SCALE GENOMIC DNA]</scope>
    <source>
        <strain evidence="18 19">B856</strain>
    </source>
</reference>
<keyword evidence="9" id="KW-0210">Decarboxylase</keyword>